<sequence>MGKIIRIGPQKGPQERFLATSADICIYGGAAGGGKTFGLLLEPIRHMNNKNYNAVIFRSNYTQVTSPGGLWDSSGKIYSLVKGAYPLKTPKLHWTFKSGATVNFAHLGSDSDCQNWQGSQIAMIGFDELTHFSKHQFFYMLSRNRTDSGVAPYVRATCNPDADSWVADFIKWWITPETGYPIPERSGVIRYMVRLNDEIIWGDSKEELAAQGYDAQDVKSVTFIASTLQDNQILMKMDPGYLANLKALPTVERERLLLGNWKIKAAAGLFFRRTQVGEMLEELPKDVISWCRGWDLAATSEDEDGDPAYTAGVLIGKRKSGRYIVADVINKRLAASDVRTIIKMTAQADKAKYKRVIERLPQDPGQAGKEQAQSYVKFLAGFLVKTIGESGSKESRAEPFAAQWQAGNVDVLIGEWNEMYFNQLESFPESKFKDMVDASSSAFNEVESGATFSAPPKDTLSKSSYWRG</sequence>
<dbReference type="AlphaFoldDB" id="A0AAW4W558"/>
<keyword evidence="5" id="KW-1185">Reference proteome</keyword>
<feature type="domain" description="Terminase large subunit gp17-like C-terminal" evidence="3">
    <location>
        <begin position="292"/>
        <end position="444"/>
    </location>
</feature>
<evidence type="ECO:0000313" key="5">
    <source>
        <dbReference type="Proteomes" id="UP001198612"/>
    </source>
</evidence>
<organism evidence="4 5">
    <name type="scientific">Blautia fusiformis</name>
    <dbReference type="NCBI Taxonomy" id="2881264"/>
    <lineage>
        <taxon>Bacteria</taxon>
        <taxon>Bacillati</taxon>
        <taxon>Bacillota</taxon>
        <taxon>Clostridia</taxon>
        <taxon>Lachnospirales</taxon>
        <taxon>Lachnospiraceae</taxon>
        <taxon>Blautia</taxon>
    </lineage>
</organism>
<dbReference type="InterPro" id="IPR006517">
    <property type="entry name" value="Phage_terminase_lsu-like_C"/>
</dbReference>
<evidence type="ECO:0000259" key="3">
    <source>
        <dbReference type="Pfam" id="PF17289"/>
    </source>
</evidence>
<gene>
    <name evidence="4" type="primary">terL</name>
    <name evidence="4" type="ORF">LKD40_00405</name>
</gene>
<dbReference type="EMBL" id="JAJEQQ010000001">
    <property type="protein sequence ID" value="MCC2226284.1"/>
    <property type="molecule type" value="Genomic_DNA"/>
</dbReference>
<dbReference type="InterPro" id="IPR027417">
    <property type="entry name" value="P-loop_NTPase"/>
</dbReference>
<keyword evidence="1" id="KW-1188">Viral release from host cell</keyword>
<name>A0AAW4W558_9FIRM</name>
<feature type="region of interest" description="Disordered" evidence="2">
    <location>
        <begin position="445"/>
        <end position="468"/>
    </location>
</feature>
<dbReference type="Proteomes" id="UP001198612">
    <property type="component" value="Unassembled WGS sequence"/>
</dbReference>
<dbReference type="Pfam" id="PF17289">
    <property type="entry name" value="Terminase_6C"/>
    <property type="match status" value="1"/>
</dbReference>
<accession>A0AAW4W558</accession>
<dbReference type="Gene3D" id="3.40.50.300">
    <property type="entry name" value="P-loop containing nucleotide triphosphate hydrolases"/>
    <property type="match status" value="1"/>
</dbReference>
<comment type="caution">
    <text evidence="4">The sequence shown here is derived from an EMBL/GenBank/DDBJ whole genome shotgun (WGS) entry which is preliminary data.</text>
</comment>
<evidence type="ECO:0000313" key="4">
    <source>
        <dbReference type="EMBL" id="MCC2226284.1"/>
    </source>
</evidence>
<reference evidence="4 5" key="1">
    <citation type="submission" date="2021-10" db="EMBL/GenBank/DDBJ databases">
        <title>Anaerobic single-cell dispensing facilitates the cultivation of human gut bacteria.</title>
        <authorList>
            <person name="Afrizal A."/>
        </authorList>
    </citation>
    <scope>NUCLEOTIDE SEQUENCE [LARGE SCALE GENOMIC DNA]</scope>
    <source>
        <strain evidence="4 5">CLA-AA-H217</strain>
    </source>
</reference>
<protein>
    <submittedName>
        <fullName evidence="4">Phage terminase large subunit</fullName>
    </submittedName>
</protein>
<dbReference type="InterPro" id="IPR035421">
    <property type="entry name" value="Terminase_6C"/>
</dbReference>
<evidence type="ECO:0000256" key="2">
    <source>
        <dbReference type="SAM" id="MobiDB-lite"/>
    </source>
</evidence>
<proteinExistence type="predicted"/>
<evidence type="ECO:0000256" key="1">
    <source>
        <dbReference type="ARBA" id="ARBA00022612"/>
    </source>
</evidence>
<dbReference type="Pfam" id="PF03237">
    <property type="entry name" value="Terminase_6N"/>
    <property type="match status" value="1"/>
</dbReference>
<dbReference type="RefSeq" id="WP_177290838.1">
    <property type="nucleotide sequence ID" value="NZ_JAJEQQ010000001.1"/>
</dbReference>
<dbReference type="NCBIfam" id="TIGR01630">
    <property type="entry name" value="psiM2_ORF9"/>
    <property type="match status" value="1"/>
</dbReference>